<dbReference type="Pfam" id="PF00728">
    <property type="entry name" value="Glyco_hydro_20"/>
    <property type="match status" value="1"/>
</dbReference>
<dbReference type="GO" id="GO:0030203">
    <property type="term" value="P:glycosaminoglycan metabolic process"/>
    <property type="evidence" value="ECO:0007669"/>
    <property type="project" value="TreeGrafter"/>
</dbReference>
<dbReference type="AlphaFoldDB" id="A0A9D4PPT2"/>
<evidence type="ECO:0000256" key="2">
    <source>
        <dbReference type="ARBA" id="ARBA00006285"/>
    </source>
</evidence>
<dbReference type="GO" id="GO:0004563">
    <property type="term" value="F:beta-N-acetylhexosaminidase activity"/>
    <property type="evidence" value="ECO:0007669"/>
    <property type="project" value="UniProtKB-EC"/>
</dbReference>
<reference evidence="7" key="2">
    <citation type="submission" date="2021-09" db="EMBL/GenBank/DDBJ databases">
        <authorList>
            <person name="Jia N."/>
            <person name="Wang J."/>
            <person name="Shi W."/>
            <person name="Du L."/>
            <person name="Sun Y."/>
            <person name="Zhan W."/>
            <person name="Jiang J."/>
            <person name="Wang Q."/>
            <person name="Zhang B."/>
            <person name="Ji P."/>
            <person name="Sakyi L.B."/>
            <person name="Cui X."/>
            <person name="Yuan T."/>
            <person name="Jiang B."/>
            <person name="Yang W."/>
            <person name="Lam T.T.-Y."/>
            <person name="Chang Q."/>
            <person name="Ding S."/>
            <person name="Wang X."/>
            <person name="Zhu J."/>
            <person name="Ruan X."/>
            <person name="Zhao L."/>
            <person name="Wei J."/>
            <person name="Que T."/>
            <person name="Du C."/>
            <person name="Cheng J."/>
            <person name="Dai P."/>
            <person name="Han X."/>
            <person name="Huang E."/>
            <person name="Gao Y."/>
            <person name="Liu J."/>
            <person name="Shao H."/>
            <person name="Ye R."/>
            <person name="Li L."/>
            <person name="Wei W."/>
            <person name="Wang X."/>
            <person name="Wang C."/>
            <person name="Huo Q."/>
            <person name="Li W."/>
            <person name="Guo W."/>
            <person name="Chen H."/>
            <person name="Chen S."/>
            <person name="Zhou L."/>
            <person name="Zhou L."/>
            <person name="Ni X."/>
            <person name="Tian J."/>
            <person name="Zhou Y."/>
            <person name="Sheng Y."/>
            <person name="Liu T."/>
            <person name="Pan Y."/>
            <person name="Xia L."/>
            <person name="Li J."/>
            <person name="Zhao F."/>
            <person name="Cao W."/>
        </authorList>
    </citation>
    <scope>NUCLEOTIDE SEQUENCE</scope>
    <source>
        <strain evidence="7">Rsan-2018</strain>
        <tissue evidence="7">Larvae</tissue>
    </source>
</reference>
<evidence type="ECO:0000313" key="8">
    <source>
        <dbReference type="Proteomes" id="UP000821837"/>
    </source>
</evidence>
<evidence type="ECO:0000256" key="3">
    <source>
        <dbReference type="ARBA" id="ARBA00012663"/>
    </source>
</evidence>
<dbReference type="EC" id="3.2.1.52" evidence="3"/>
<protein>
    <recommendedName>
        <fullName evidence="3">beta-N-acetylhexosaminidase</fullName>
        <ecNumber evidence="3">3.2.1.52</ecNumber>
    </recommendedName>
</protein>
<evidence type="ECO:0000256" key="5">
    <source>
        <dbReference type="SAM" id="MobiDB-lite"/>
    </source>
</evidence>
<feature type="domain" description="Glycoside hydrolase family 20 catalytic" evidence="6">
    <location>
        <begin position="116"/>
        <end position="309"/>
    </location>
</feature>
<feature type="compositionally biased region" description="Polar residues" evidence="5">
    <location>
        <begin position="1"/>
        <end position="12"/>
    </location>
</feature>
<evidence type="ECO:0000313" key="7">
    <source>
        <dbReference type="EMBL" id="KAH7947577.1"/>
    </source>
</evidence>
<evidence type="ECO:0000259" key="6">
    <source>
        <dbReference type="Pfam" id="PF00728"/>
    </source>
</evidence>
<gene>
    <name evidence="7" type="ORF">HPB52_013767</name>
</gene>
<dbReference type="SUPFAM" id="SSF51445">
    <property type="entry name" value="(Trans)glycosidases"/>
    <property type="match status" value="1"/>
</dbReference>
<dbReference type="InterPro" id="IPR017853">
    <property type="entry name" value="GH"/>
</dbReference>
<keyword evidence="4" id="KW-0378">Hydrolase</keyword>
<dbReference type="PANTHER" id="PTHR22600">
    <property type="entry name" value="BETA-HEXOSAMINIDASE"/>
    <property type="match status" value="1"/>
</dbReference>
<dbReference type="Proteomes" id="UP000821837">
    <property type="component" value="Chromosome 6"/>
</dbReference>
<sequence length="357" mass="39834">MEQALRSRNSRGGTAWKCAGKGPELQGGRHKFRPLEPGTRCPIVEAAAVRYESIFNRVECLRIPAKAVEAYRQKSAGYISRLVVTLLGTCESFPEPLMDEHSLGTLTSHAHTDAQDAMTMNKMNVLLWKMVGNDSFPLRMTSLLELSSKGAFRVGSHEYRDEDIAHLIEYARVRGVRIVPEVHSMDSMASVGRSHPELLCGNSGFLDPTHKDAVNLVRVLYAELARLFPDQLVHLGGQDFSPSCWSNDSDMQRRIEESRGSVQAYSTLFFDSLFLIPNRLHKAAVVADEIIERWNITVPRIVLVEVPSSRVAGRMGPVTSAGHRALAFCDGLLEHNWTRLYTCDPLGFEGEDSLRNL</sequence>
<dbReference type="EMBL" id="JABSTV010001252">
    <property type="protein sequence ID" value="KAH7947577.1"/>
    <property type="molecule type" value="Genomic_DNA"/>
</dbReference>
<dbReference type="PANTHER" id="PTHR22600:SF21">
    <property type="entry name" value="BETA-HEXOSAMINIDASE A"/>
    <property type="match status" value="1"/>
</dbReference>
<comment type="catalytic activity">
    <reaction evidence="1">
        <text>Hydrolysis of terminal non-reducing N-acetyl-D-hexosamine residues in N-acetyl-beta-D-hexosaminides.</text>
        <dbReference type="EC" id="3.2.1.52"/>
    </reaction>
</comment>
<reference evidence="7" key="1">
    <citation type="journal article" date="2020" name="Cell">
        <title>Large-Scale Comparative Analyses of Tick Genomes Elucidate Their Genetic Diversity and Vector Capacities.</title>
        <authorList>
            <consortium name="Tick Genome and Microbiome Consortium (TIGMIC)"/>
            <person name="Jia N."/>
            <person name="Wang J."/>
            <person name="Shi W."/>
            <person name="Du L."/>
            <person name="Sun Y."/>
            <person name="Zhan W."/>
            <person name="Jiang J.F."/>
            <person name="Wang Q."/>
            <person name="Zhang B."/>
            <person name="Ji P."/>
            <person name="Bell-Sakyi L."/>
            <person name="Cui X.M."/>
            <person name="Yuan T.T."/>
            <person name="Jiang B.G."/>
            <person name="Yang W.F."/>
            <person name="Lam T.T."/>
            <person name="Chang Q.C."/>
            <person name="Ding S.J."/>
            <person name="Wang X.J."/>
            <person name="Zhu J.G."/>
            <person name="Ruan X.D."/>
            <person name="Zhao L."/>
            <person name="Wei J.T."/>
            <person name="Ye R.Z."/>
            <person name="Que T.C."/>
            <person name="Du C.H."/>
            <person name="Zhou Y.H."/>
            <person name="Cheng J.X."/>
            <person name="Dai P.F."/>
            <person name="Guo W.B."/>
            <person name="Han X.H."/>
            <person name="Huang E.J."/>
            <person name="Li L.F."/>
            <person name="Wei W."/>
            <person name="Gao Y.C."/>
            <person name="Liu J.Z."/>
            <person name="Shao H.Z."/>
            <person name="Wang X."/>
            <person name="Wang C.C."/>
            <person name="Yang T.C."/>
            <person name="Huo Q.B."/>
            <person name="Li W."/>
            <person name="Chen H.Y."/>
            <person name="Chen S.E."/>
            <person name="Zhou L.G."/>
            <person name="Ni X.B."/>
            <person name="Tian J.H."/>
            <person name="Sheng Y."/>
            <person name="Liu T."/>
            <person name="Pan Y.S."/>
            <person name="Xia L.Y."/>
            <person name="Li J."/>
            <person name="Zhao F."/>
            <person name="Cao W.C."/>
        </authorList>
    </citation>
    <scope>NUCLEOTIDE SEQUENCE</scope>
    <source>
        <strain evidence="7">Rsan-2018</strain>
    </source>
</reference>
<evidence type="ECO:0000256" key="4">
    <source>
        <dbReference type="ARBA" id="ARBA00022801"/>
    </source>
</evidence>
<dbReference type="GO" id="GO:0005975">
    <property type="term" value="P:carbohydrate metabolic process"/>
    <property type="evidence" value="ECO:0007669"/>
    <property type="project" value="InterPro"/>
</dbReference>
<comment type="caution">
    <text evidence="7">The sequence shown here is derived from an EMBL/GenBank/DDBJ whole genome shotgun (WGS) entry which is preliminary data.</text>
</comment>
<keyword evidence="8" id="KW-1185">Reference proteome</keyword>
<dbReference type="VEuPathDB" id="VectorBase:RSAN_027144"/>
<dbReference type="VEuPathDB" id="VectorBase:RSAN_043397"/>
<evidence type="ECO:0000256" key="1">
    <source>
        <dbReference type="ARBA" id="ARBA00001231"/>
    </source>
</evidence>
<dbReference type="InterPro" id="IPR015883">
    <property type="entry name" value="Glyco_hydro_20_cat"/>
</dbReference>
<feature type="region of interest" description="Disordered" evidence="5">
    <location>
        <begin position="1"/>
        <end position="22"/>
    </location>
</feature>
<name>A0A9D4PPT2_RHISA</name>
<dbReference type="Gene3D" id="3.20.20.80">
    <property type="entry name" value="Glycosidases"/>
    <property type="match status" value="1"/>
</dbReference>
<accession>A0A9D4PPT2</accession>
<organism evidence="7 8">
    <name type="scientific">Rhipicephalus sanguineus</name>
    <name type="common">Brown dog tick</name>
    <name type="synonym">Ixodes sanguineus</name>
    <dbReference type="NCBI Taxonomy" id="34632"/>
    <lineage>
        <taxon>Eukaryota</taxon>
        <taxon>Metazoa</taxon>
        <taxon>Ecdysozoa</taxon>
        <taxon>Arthropoda</taxon>
        <taxon>Chelicerata</taxon>
        <taxon>Arachnida</taxon>
        <taxon>Acari</taxon>
        <taxon>Parasitiformes</taxon>
        <taxon>Ixodida</taxon>
        <taxon>Ixodoidea</taxon>
        <taxon>Ixodidae</taxon>
        <taxon>Rhipicephalinae</taxon>
        <taxon>Rhipicephalus</taxon>
        <taxon>Rhipicephalus</taxon>
    </lineage>
</organism>
<dbReference type="InterPro" id="IPR025705">
    <property type="entry name" value="Beta_hexosaminidase_sua/sub"/>
</dbReference>
<comment type="similarity">
    <text evidence="2">Belongs to the glycosyl hydrolase 20 family.</text>
</comment>
<dbReference type="GO" id="GO:0016020">
    <property type="term" value="C:membrane"/>
    <property type="evidence" value="ECO:0007669"/>
    <property type="project" value="TreeGrafter"/>
</dbReference>
<proteinExistence type="inferred from homology"/>
<dbReference type="PRINTS" id="PR00738">
    <property type="entry name" value="GLHYDRLASE20"/>
</dbReference>